<dbReference type="Gene3D" id="3.30.40.10">
    <property type="entry name" value="Zinc/RING finger domain, C3HC4 (zinc finger)"/>
    <property type="match status" value="1"/>
</dbReference>
<dbReference type="EMBL" id="CAJFDI010000003">
    <property type="protein sequence ID" value="CAD5219675.1"/>
    <property type="molecule type" value="Genomic_DNA"/>
</dbReference>
<dbReference type="Proteomes" id="UP000582659">
    <property type="component" value="Unassembled WGS sequence"/>
</dbReference>
<dbReference type="InterPro" id="IPR001965">
    <property type="entry name" value="Znf_PHD"/>
</dbReference>
<dbReference type="SMART" id="SM00249">
    <property type="entry name" value="PHD"/>
    <property type="match status" value="1"/>
</dbReference>
<keyword evidence="8" id="KW-1185">Reference proteome</keyword>
<feature type="region of interest" description="Disordered" evidence="4">
    <location>
        <begin position="414"/>
        <end position="458"/>
    </location>
</feature>
<dbReference type="InterPro" id="IPR013083">
    <property type="entry name" value="Znf_RING/FYVE/PHD"/>
</dbReference>
<evidence type="ECO:0000313" key="8">
    <source>
        <dbReference type="Proteomes" id="UP000659654"/>
    </source>
</evidence>
<evidence type="ECO:0000313" key="9">
    <source>
        <dbReference type="WBParaSite" id="BXY_0459800.1"/>
    </source>
</evidence>
<reference evidence="6" key="2">
    <citation type="submission" date="2020-09" db="EMBL/GenBank/DDBJ databases">
        <authorList>
            <person name="Kikuchi T."/>
        </authorList>
    </citation>
    <scope>NUCLEOTIDE SEQUENCE</scope>
    <source>
        <strain evidence="6">Ka4C1</strain>
    </source>
</reference>
<keyword evidence="1" id="KW-0479">Metal-binding</keyword>
<dbReference type="OrthoDB" id="10055895at2759"/>
<dbReference type="Proteomes" id="UP000659654">
    <property type="component" value="Unassembled WGS sequence"/>
</dbReference>
<evidence type="ECO:0000256" key="3">
    <source>
        <dbReference type="ARBA" id="ARBA00022833"/>
    </source>
</evidence>
<dbReference type="InterPro" id="IPR011011">
    <property type="entry name" value="Znf_FYVE_PHD"/>
</dbReference>
<evidence type="ECO:0000259" key="5">
    <source>
        <dbReference type="SMART" id="SM00249"/>
    </source>
</evidence>
<feature type="region of interest" description="Disordered" evidence="4">
    <location>
        <begin position="258"/>
        <end position="286"/>
    </location>
</feature>
<evidence type="ECO:0000256" key="2">
    <source>
        <dbReference type="ARBA" id="ARBA00022771"/>
    </source>
</evidence>
<evidence type="ECO:0000313" key="6">
    <source>
        <dbReference type="EMBL" id="CAD5219675.1"/>
    </source>
</evidence>
<keyword evidence="2" id="KW-0863">Zinc-finger</keyword>
<name>A0A1I7RV37_BURXY</name>
<dbReference type="Proteomes" id="UP000095284">
    <property type="component" value="Unplaced"/>
</dbReference>
<gene>
    <name evidence="6" type="ORF">BXYJ_LOCUS5797</name>
</gene>
<dbReference type="EMBL" id="CAJFCV020000003">
    <property type="protein sequence ID" value="CAG9105145.1"/>
    <property type="molecule type" value="Genomic_DNA"/>
</dbReference>
<dbReference type="AlphaFoldDB" id="A0A1I7RV37"/>
<protein>
    <submittedName>
        <fullName evidence="6">(pine wood nematode) hypothetical protein</fullName>
    </submittedName>
    <submittedName>
        <fullName evidence="9">PHD domain-containing protein</fullName>
    </submittedName>
</protein>
<feature type="compositionally biased region" description="Basic and acidic residues" evidence="4">
    <location>
        <begin position="262"/>
        <end position="284"/>
    </location>
</feature>
<feature type="domain" description="Zinc finger PHD-type" evidence="5">
    <location>
        <begin position="319"/>
        <end position="362"/>
    </location>
</feature>
<evidence type="ECO:0000313" key="7">
    <source>
        <dbReference type="Proteomes" id="UP000095284"/>
    </source>
</evidence>
<proteinExistence type="predicted"/>
<accession>A0A1I7RV37</accession>
<evidence type="ECO:0000256" key="1">
    <source>
        <dbReference type="ARBA" id="ARBA00022723"/>
    </source>
</evidence>
<sequence length="458" mass="53588">MGKKKISAVHFKMEVELQKCLRNSQKFSQIFQFINNFGPFVQISWTFEQLENMLVADVDSRQSDELVKAMMGLIRKIAPTYRPLSGLAGLDKFIATYSGIENPDNSEDYQSLDLQGRMDLLLEILYLSCRTHFGIVAGFKQRQIPYHELRWKPVGKDYDGLEYYYQEDCEFNPRIYIANSDGDGESWTLKTKTRQGIYKLIKNLQGEEVSEESQNLIPEITMSAADKKKYRLSDHHFSYGNFYKQIEVKVKKSKMKFAPKKVNSENKENAPEKKEEKKEQEAPRKILKPVKKGTTTGLEKEANLMSSWLKQTPKEAKYACKKCHENGSAKQMNACKVCDKYYHIECVNTKTKQKLWTCPICTNKELVGRLSMIYIRLAEVIQQKIEQVYNERKIQVKSKYSLRKYEDLDKLEEELWGEGSDVSEDDEEEDYKEDEDEIEEESEDEEEEEEEEEEEDDD</sequence>
<dbReference type="WBParaSite" id="BXY_0459800.1">
    <property type="protein sequence ID" value="BXY_0459800.1"/>
    <property type="gene ID" value="BXY_0459800"/>
</dbReference>
<dbReference type="SUPFAM" id="SSF57903">
    <property type="entry name" value="FYVE/PHD zinc finger"/>
    <property type="match status" value="1"/>
</dbReference>
<reference evidence="9" key="1">
    <citation type="submission" date="2016-11" db="UniProtKB">
        <authorList>
            <consortium name="WormBaseParasite"/>
        </authorList>
    </citation>
    <scope>IDENTIFICATION</scope>
</reference>
<organism evidence="7 9">
    <name type="scientific">Bursaphelenchus xylophilus</name>
    <name type="common">Pinewood nematode worm</name>
    <name type="synonym">Aphelenchoides xylophilus</name>
    <dbReference type="NCBI Taxonomy" id="6326"/>
    <lineage>
        <taxon>Eukaryota</taxon>
        <taxon>Metazoa</taxon>
        <taxon>Ecdysozoa</taxon>
        <taxon>Nematoda</taxon>
        <taxon>Chromadorea</taxon>
        <taxon>Rhabditida</taxon>
        <taxon>Tylenchina</taxon>
        <taxon>Tylenchomorpha</taxon>
        <taxon>Aphelenchoidea</taxon>
        <taxon>Aphelenchoididae</taxon>
        <taxon>Bursaphelenchus</taxon>
    </lineage>
</organism>
<dbReference type="GO" id="GO:0008270">
    <property type="term" value="F:zinc ion binding"/>
    <property type="evidence" value="ECO:0007669"/>
    <property type="project" value="UniProtKB-KW"/>
</dbReference>
<keyword evidence="3" id="KW-0862">Zinc</keyword>
<evidence type="ECO:0000256" key="4">
    <source>
        <dbReference type="SAM" id="MobiDB-lite"/>
    </source>
</evidence>